<dbReference type="PROSITE" id="PS50293">
    <property type="entry name" value="TPR_REGION"/>
    <property type="match status" value="1"/>
</dbReference>
<keyword evidence="4" id="KW-1185">Reference proteome</keyword>
<evidence type="ECO:0000313" key="3">
    <source>
        <dbReference type="EMBL" id="GCE12548.1"/>
    </source>
</evidence>
<dbReference type="SUPFAM" id="SSF48452">
    <property type="entry name" value="TPR-like"/>
    <property type="match status" value="1"/>
</dbReference>
<dbReference type="RefSeq" id="WP_161975443.1">
    <property type="nucleotide sequence ID" value="NZ_BIFR01000001.1"/>
</dbReference>
<dbReference type="EMBL" id="BIFR01000001">
    <property type="protein sequence ID" value="GCE12548.1"/>
    <property type="molecule type" value="Genomic_DNA"/>
</dbReference>
<feature type="repeat" description="TPR" evidence="1">
    <location>
        <begin position="48"/>
        <end position="81"/>
    </location>
</feature>
<gene>
    <name evidence="3" type="ORF">KTT_24070</name>
</gene>
<evidence type="ECO:0000313" key="4">
    <source>
        <dbReference type="Proteomes" id="UP000287352"/>
    </source>
</evidence>
<proteinExistence type="predicted"/>
<evidence type="ECO:0000256" key="2">
    <source>
        <dbReference type="SAM" id="MobiDB-lite"/>
    </source>
</evidence>
<dbReference type="InterPro" id="IPR011990">
    <property type="entry name" value="TPR-like_helical_dom_sf"/>
</dbReference>
<dbReference type="Pfam" id="PF14559">
    <property type="entry name" value="TPR_19"/>
    <property type="match status" value="1"/>
</dbReference>
<reference evidence="4" key="1">
    <citation type="submission" date="2018-12" db="EMBL/GenBank/DDBJ databases">
        <title>Tengunoibacter tsumagoiensis gen. nov., sp. nov., Dictyobacter kobayashii sp. nov., D. alpinus sp. nov., and D. joshuensis sp. nov. and description of Dictyobacteraceae fam. nov. within the order Ktedonobacterales isolated from Tengu-no-mugimeshi.</title>
        <authorList>
            <person name="Wang C.M."/>
            <person name="Zheng Y."/>
            <person name="Sakai Y."/>
            <person name="Toyoda A."/>
            <person name="Minakuchi Y."/>
            <person name="Abe K."/>
            <person name="Yokota A."/>
            <person name="Yabe S."/>
        </authorList>
    </citation>
    <scope>NUCLEOTIDE SEQUENCE [LARGE SCALE GENOMIC DNA]</scope>
    <source>
        <strain evidence="4">Uno3</strain>
    </source>
</reference>
<dbReference type="SMART" id="SM00028">
    <property type="entry name" value="TPR"/>
    <property type="match status" value="1"/>
</dbReference>
<name>A0A402A073_9CHLR</name>
<evidence type="ECO:0000256" key="1">
    <source>
        <dbReference type="PROSITE-ProRule" id="PRU00339"/>
    </source>
</evidence>
<protein>
    <submittedName>
        <fullName evidence="3">Uncharacterized protein</fullName>
    </submittedName>
</protein>
<organism evidence="3 4">
    <name type="scientific">Tengunoibacter tsumagoiensis</name>
    <dbReference type="NCBI Taxonomy" id="2014871"/>
    <lineage>
        <taxon>Bacteria</taxon>
        <taxon>Bacillati</taxon>
        <taxon>Chloroflexota</taxon>
        <taxon>Ktedonobacteria</taxon>
        <taxon>Ktedonobacterales</taxon>
        <taxon>Dictyobacteraceae</taxon>
        <taxon>Tengunoibacter</taxon>
    </lineage>
</organism>
<dbReference type="Proteomes" id="UP000287352">
    <property type="component" value="Unassembled WGS sequence"/>
</dbReference>
<comment type="caution">
    <text evidence="3">The sequence shown here is derived from an EMBL/GenBank/DDBJ whole genome shotgun (WGS) entry which is preliminary data.</text>
</comment>
<keyword evidence="1" id="KW-0802">TPR repeat</keyword>
<accession>A0A402A073</accession>
<dbReference type="AlphaFoldDB" id="A0A402A073"/>
<feature type="region of interest" description="Disordered" evidence="2">
    <location>
        <begin position="240"/>
        <end position="275"/>
    </location>
</feature>
<dbReference type="PROSITE" id="PS50005">
    <property type="entry name" value="TPR"/>
    <property type="match status" value="1"/>
</dbReference>
<dbReference type="InterPro" id="IPR019734">
    <property type="entry name" value="TPR_rpt"/>
</dbReference>
<dbReference type="Gene3D" id="1.25.40.10">
    <property type="entry name" value="Tetratricopeptide repeat domain"/>
    <property type="match status" value="1"/>
</dbReference>
<sequence length="275" mass="30363">MTQALSAEEKARMKKQWTELAVKLAQEGQWAEAVNVNKNIINLFPSEPDALNRLGKAHSELGQYTEARQAYSQTLKYSPDNIIAKKNLDRLALMPDTVRTGVAPTGVAPTGVDLQIFIEETGKSGVTELINLAPSSMLVRIGAGDKVNLHADGHRLLVKNAAGDYIGQVEPRLANRLIGFIAKGNRYGAAILIPLQGVIRIREEYQHPSMFNQVSFPSQGANEKDTVRAYIKDSMLRYDRDDEDDLGNDDEYYDGGDDADEMTEVDFESGSDSDE</sequence>
<feature type="compositionally biased region" description="Acidic residues" evidence="2">
    <location>
        <begin position="241"/>
        <end position="275"/>
    </location>
</feature>